<accession>A0ABQ1M8D6</accession>
<reference evidence="3" key="1">
    <citation type="journal article" date="2019" name="Int. J. Syst. Evol. Microbiol.">
        <title>The Global Catalogue of Microorganisms (GCM) 10K type strain sequencing project: providing services to taxonomists for standard genome sequencing and annotation.</title>
        <authorList>
            <consortium name="The Broad Institute Genomics Platform"/>
            <consortium name="The Broad Institute Genome Sequencing Center for Infectious Disease"/>
            <person name="Wu L."/>
            <person name="Ma J."/>
        </authorList>
    </citation>
    <scope>NUCLEOTIDE SEQUENCE [LARGE SCALE GENOMIC DNA]</scope>
    <source>
        <strain evidence="3">CGMCC 1.15342</strain>
    </source>
</reference>
<evidence type="ECO:0000313" key="2">
    <source>
        <dbReference type="EMBL" id="GGC36121.1"/>
    </source>
</evidence>
<dbReference type="Proteomes" id="UP000597338">
    <property type="component" value="Unassembled WGS sequence"/>
</dbReference>
<evidence type="ECO:0008006" key="4">
    <source>
        <dbReference type="Google" id="ProtNLM"/>
    </source>
</evidence>
<name>A0ABQ1M8D6_9SPHI</name>
<keyword evidence="1" id="KW-0812">Transmembrane</keyword>
<keyword evidence="1" id="KW-1133">Transmembrane helix</keyword>
<evidence type="ECO:0000313" key="3">
    <source>
        <dbReference type="Proteomes" id="UP000597338"/>
    </source>
</evidence>
<dbReference type="EMBL" id="BMIK01000011">
    <property type="protein sequence ID" value="GGC36121.1"/>
    <property type="molecule type" value="Genomic_DNA"/>
</dbReference>
<keyword evidence="1" id="KW-0472">Membrane</keyword>
<gene>
    <name evidence="2" type="ORF">GCM10011386_30310</name>
</gene>
<organism evidence="2 3">
    <name type="scientific">Parapedobacter defluvii</name>
    <dbReference type="NCBI Taxonomy" id="2045106"/>
    <lineage>
        <taxon>Bacteria</taxon>
        <taxon>Pseudomonadati</taxon>
        <taxon>Bacteroidota</taxon>
        <taxon>Sphingobacteriia</taxon>
        <taxon>Sphingobacteriales</taxon>
        <taxon>Sphingobacteriaceae</taxon>
        <taxon>Parapedobacter</taxon>
    </lineage>
</organism>
<evidence type="ECO:0000256" key="1">
    <source>
        <dbReference type="SAM" id="Phobius"/>
    </source>
</evidence>
<comment type="caution">
    <text evidence="2">The sequence shown here is derived from an EMBL/GenBank/DDBJ whole genome shotgun (WGS) entry which is preliminary data.</text>
</comment>
<sequence length="60" mass="6671">MHSTVALLVAFFNIITLVQQGEPETASSAWKTYGYIVLGGIVLIIAVVVLVRKQHRKFNE</sequence>
<proteinExistence type="predicted"/>
<feature type="transmembrane region" description="Helical" evidence="1">
    <location>
        <begin position="30"/>
        <end position="51"/>
    </location>
</feature>
<keyword evidence="3" id="KW-1185">Reference proteome</keyword>
<dbReference type="RefSeq" id="WP_188752186.1">
    <property type="nucleotide sequence ID" value="NZ_BMIK01000011.1"/>
</dbReference>
<protein>
    <recommendedName>
        <fullName evidence="4">LPXTG-motif cell wall anchor domain-containing protein</fullName>
    </recommendedName>
</protein>